<dbReference type="Proteomes" id="UP000019804">
    <property type="component" value="Unassembled WGS sequence"/>
</dbReference>
<dbReference type="HOGENOM" id="CLU_2503789_0_0_1"/>
<protein>
    <submittedName>
        <fullName evidence="1">Uncharacterized protein</fullName>
    </submittedName>
</protein>
<dbReference type="GeneID" id="63698574"/>
<organism evidence="1 2">
    <name type="scientific">Aspergillus ruber (strain CBS 135680)</name>
    <dbReference type="NCBI Taxonomy" id="1388766"/>
    <lineage>
        <taxon>Eukaryota</taxon>
        <taxon>Fungi</taxon>
        <taxon>Dikarya</taxon>
        <taxon>Ascomycota</taxon>
        <taxon>Pezizomycotina</taxon>
        <taxon>Eurotiomycetes</taxon>
        <taxon>Eurotiomycetidae</taxon>
        <taxon>Eurotiales</taxon>
        <taxon>Aspergillaceae</taxon>
        <taxon>Aspergillus</taxon>
        <taxon>Aspergillus subgen. Aspergillus</taxon>
    </lineage>
</organism>
<dbReference type="EMBL" id="KK088417">
    <property type="protein sequence ID" value="EYE97015.1"/>
    <property type="molecule type" value="Genomic_DNA"/>
</dbReference>
<dbReference type="OrthoDB" id="5134445at2759"/>
<feature type="non-terminal residue" evidence="1">
    <location>
        <position position="86"/>
    </location>
</feature>
<feature type="non-terminal residue" evidence="1">
    <location>
        <position position="1"/>
    </location>
</feature>
<proteinExistence type="predicted"/>
<keyword evidence="2" id="KW-1185">Reference proteome</keyword>
<dbReference type="STRING" id="1388766.A0A017SL48"/>
<gene>
    <name evidence="1" type="ORF">EURHEDRAFT_437930</name>
</gene>
<dbReference type="AlphaFoldDB" id="A0A017SL48"/>
<name>A0A017SL48_ASPRC</name>
<evidence type="ECO:0000313" key="2">
    <source>
        <dbReference type="Proteomes" id="UP000019804"/>
    </source>
</evidence>
<sequence length="86" mass="10189">FPPKDITHYCPRETWKSICDDATNIILLASKKGIMNKDAWTWNSIIRRDNFKAVMIYSAVCDFRRQFKDEEEWRPSKANQYEEGAV</sequence>
<dbReference type="RefSeq" id="XP_040640703.1">
    <property type="nucleotide sequence ID" value="XM_040783450.1"/>
</dbReference>
<reference evidence="2" key="1">
    <citation type="journal article" date="2014" name="Nat. Commun.">
        <title>Genomic adaptations of the halophilic Dead Sea filamentous fungus Eurotium rubrum.</title>
        <authorList>
            <person name="Kis-Papo T."/>
            <person name="Weig A.R."/>
            <person name="Riley R."/>
            <person name="Persoh D."/>
            <person name="Salamov A."/>
            <person name="Sun H."/>
            <person name="Lipzen A."/>
            <person name="Wasser S.P."/>
            <person name="Rambold G."/>
            <person name="Grigoriev I.V."/>
            <person name="Nevo E."/>
        </authorList>
    </citation>
    <scope>NUCLEOTIDE SEQUENCE [LARGE SCALE GENOMIC DNA]</scope>
    <source>
        <strain evidence="2">CBS 135680</strain>
    </source>
</reference>
<accession>A0A017SL48</accession>
<evidence type="ECO:0000313" key="1">
    <source>
        <dbReference type="EMBL" id="EYE97015.1"/>
    </source>
</evidence>